<feature type="domain" description="Fibronectin type-III" evidence="3">
    <location>
        <begin position="180"/>
        <end position="273"/>
    </location>
</feature>
<dbReference type="Pfam" id="PF18962">
    <property type="entry name" value="Por_Secre_tail"/>
    <property type="match status" value="1"/>
</dbReference>
<feature type="chain" id="PRO_5018038974" evidence="2">
    <location>
        <begin position="18"/>
        <end position="764"/>
    </location>
</feature>
<dbReference type="InterPro" id="IPR013783">
    <property type="entry name" value="Ig-like_fold"/>
</dbReference>
<evidence type="ECO:0000313" key="6">
    <source>
        <dbReference type="Proteomes" id="UP000269375"/>
    </source>
</evidence>
<dbReference type="SUPFAM" id="SSF49265">
    <property type="entry name" value="Fibronectin type III"/>
    <property type="match status" value="2"/>
</dbReference>
<proteinExistence type="predicted"/>
<evidence type="ECO:0000256" key="2">
    <source>
        <dbReference type="SAM" id="SignalP"/>
    </source>
</evidence>
<dbReference type="InterPro" id="IPR056600">
    <property type="entry name" value="GBD_T9SS_assoc"/>
</dbReference>
<dbReference type="CDD" id="cd00063">
    <property type="entry name" value="FN3"/>
    <property type="match status" value="1"/>
</dbReference>
<dbReference type="RefSeq" id="WP_123263229.1">
    <property type="nucleotide sequence ID" value="NZ_RJTX01000002.1"/>
</dbReference>
<dbReference type="OrthoDB" id="951108at2"/>
<dbReference type="EMBL" id="SOQW01000002">
    <property type="protein sequence ID" value="TDX92775.1"/>
    <property type="molecule type" value="Genomic_DNA"/>
</dbReference>
<accession>A0A3N0VZ00</accession>
<reference evidence="5 7" key="2">
    <citation type="submission" date="2019-03" db="EMBL/GenBank/DDBJ databases">
        <title>Genomic Encyclopedia of Archaeal and Bacterial Type Strains, Phase II (KMG-II): from individual species to whole genera.</title>
        <authorList>
            <person name="Goeker M."/>
        </authorList>
    </citation>
    <scope>NUCLEOTIDE SEQUENCE [LARGE SCALE GENOMIC DNA]</scope>
    <source>
        <strain evidence="5 7">DSM 15235</strain>
    </source>
</reference>
<dbReference type="NCBIfam" id="NF038128">
    <property type="entry name" value="choice_anch_J"/>
    <property type="match status" value="1"/>
</dbReference>
<dbReference type="NCBIfam" id="TIGR04183">
    <property type="entry name" value="Por_Secre_tail"/>
    <property type="match status" value="1"/>
</dbReference>
<evidence type="ECO:0000256" key="1">
    <source>
        <dbReference type="ARBA" id="ARBA00022729"/>
    </source>
</evidence>
<dbReference type="AlphaFoldDB" id="A0A3N0VZ00"/>
<sequence>MKKLLFFILTLPILCFGQWTENFDAGTTMPAGWAVINNGGANGWVFGTPGAGTAQSGSNVASLTYNTTAHDDYLITKAITVTTGVSDRISFFVKSRSSTYLENYEVLLSTTNQTSAAFTTVLQATQKAPDVWTQKTFSLAAYAGQTVYVAIHATDTDQWQLYADTFVVDSAPTTAPGCATLTAPTNTATGVNPDGVLSWNTVASATGYKIKVGTTSGGTDVMNNVDVGNVTSYNIPGTLNSGTTYYVTVTPYNGVGNAAGCSQISFTTISAPANDNCSGAIALTVNPDLNCGSVASGNTLGATQSLAATPCSGTPDDDVWYSFVATATSHVITLSNVVSTGTTSSTDTYFQVLSGACGNLTSVLCSDPLSGTATGLTVGQTYYVRVYSYSGEGYAQSFNICVGTLPPPPANDNCSGAITLTVNPNLNCGVTTTGNTTSATESMAATPCNGTPDDDIWYSFVATSASHVVTLSNVSGSTDMYFQVLSGTCGSQTSIICSDPNSATLTGLTPGQTYYIRVYTYSSGNNASFTICIGTPPPPPANDECSGAIPLTVGTDFASGAISSTNAGATTNVTSTCASSNSVNNTWYSVVVPASGNVTLETGAVSGSQFTDSILAAYSGTCGSLTQISCNDDITTTTNLYSRVSLTGRTPGETIYVSVWRYSTAGGDGPIQVSAYDSSSLATIEVAQAENKIKAYPNPFADVLNISDISKVKSVSVTDMTGRVLKTIDAPSPALYLGELTSGMYLVTLQMKDGSKQIIKAIKK</sequence>
<dbReference type="InterPro" id="IPR003961">
    <property type="entry name" value="FN3_dom"/>
</dbReference>
<dbReference type="Gene3D" id="2.60.40.10">
    <property type="entry name" value="Immunoglobulins"/>
    <property type="match status" value="1"/>
</dbReference>
<dbReference type="PROSITE" id="PS50853">
    <property type="entry name" value="FN3"/>
    <property type="match status" value="1"/>
</dbReference>
<dbReference type="Proteomes" id="UP000269375">
    <property type="component" value="Unassembled WGS sequence"/>
</dbReference>
<gene>
    <name evidence="5" type="ORF">BCF50_1715</name>
    <name evidence="4" type="ORF">EGI05_11860</name>
</gene>
<dbReference type="Proteomes" id="UP000295709">
    <property type="component" value="Unassembled WGS sequence"/>
</dbReference>
<dbReference type="SMART" id="SM00060">
    <property type="entry name" value="FN3"/>
    <property type="match status" value="3"/>
</dbReference>
<reference evidence="4 6" key="1">
    <citation type="submission" date="2018-11" db="EMBL/GenBank/DDBJ databases">
        <title>Proposal to divide the Flavobacteriaceae and reorganize its genera based on Amino Acid Identity values calculated from whole genome sequences.</title>
        <authorList>
            <person name="Nicholson A.C."/>
            <person name="Gulvik C.A."/>
            <person name="Whitney A.M."/>
            <person name="Humrighouse B.W."/>
            <person name="Bell M."/>
            <person name="Holmes B."/>
            <person name="Steigerwalt A."/>
            <person name="Villarma A."/>
            <person name="Sheth M."/>
            <person name="Batra D."/>
            <person name="Pryor J."/>
            <person name="Bernardet J.-F."/>
            <person name="Hugo C."/>
            <person name="Kampfer P."/>
            <person name="Newman J."/>
            <person name="Mcquiston J.R."/>
        </authorList>
    </citation>
    <scope>NUCLEOTIDE SEQUENCE [LARGE SCALE GENOMIC DNA]</scope>
    <source>
        <strain evidence="4 6">DSM 15235</strain>
    </source>
</reference>
<dbReference type="Gene3D" id="2.60.120.200">
    <property type="match status" value="1"/>
</dbReference>
<organism evidence="4 6">
    <name type="scientific">Chryseobacterium daecheongense</name>
    <dbReference type="NCBI Taxonomy" id="192389"/>
    <lineage>
        <taxon>Bacteria</taxon>
        <taxon>Pseudomonadati</taxon>
        <taxon>Bacteroidota</taxon>
        <taxon>Flavobacteriia</taxon>
        <taxon>Flavobacteriales</taxon>
        <taxon>Weeksellaceae</taxon>
        <taxon>Chryseobacterium group</taxon>
        <taxon>Chryseobacterium</taxon>
    </lineage>
</organism>
<dbReference type="InterPro" id="IPR026444">
    <property type="entry name" value="Secre_tail"/>
</dbReference>
<keyword evidence="1 2" id="KW-0732">Signal</keyword>
<dbReference type="InterPro" id="IPR011628">
    <property type="entry name" value="Cleaved_adhesin"/>
</dbReference>
<dbReference type="InterPro" id="IPR036116">
    <property type="entry name" value="FN3_sf"/>
</dbReference>
<protein>
    <submittedName>
        <fullName evidence="5">Secreted protein (Por secretion system target)</fullName>
    </submittedName>
    <submittedName>
        <fullName evidence="4">T9SS C-terminal target domain-containing protein</fullName>
    </submittedName>
</protein>
<dbReference type="Gene3D" id="2.60.120.380">
    <property type="match status" value="2"/>
</dbReference>
<name>A0A3N0VZ00_9FLAO</name>
<dbReference type="Pfam" id="PF07675">
    <property type="entry name" value="Cleaved_Adhesin"/>
    <property type="match status" value="1"/>
</dbReference>
<evidence type="ECO:0000313" key="4">
    <source>
        <dbReference type="EMBL" id="ROH98033.1"/>
    </source>
</evidence>
<dbReference type="Pfam" id="PF23759">
    <property type="entry name" value="GBD_T9SS_assoc"/>
    <property type="match status" value="3"/>
</dbReference>
<evidence type="ECO:0000259" key="3">
    <source>
        <dbReference type="PROSITE" id="PS50853"/>
    </source>
</evidence>
<evidence type="ECO:0000313" key="5">
    <source>
        <dbReference type="EMBL" id="TDX92775.1"/>
    </source>
</evidence>
<feature type="signal peptide" evidence="2">
    <location>
        <begin position="1"/>
        <end position="17"/>
    </location>
</feature>
<comment type="caution">
    <text evidence="4">The sequence shown here is derived from an EMBL/GenBank/DDBJ whole genome shotgun (WGS) entry which is preliminary data.</text>
</comment>
<keyword evidence="7" id="KW-1185">Reference proteome</keyword>
<evidence type="ECO:0000313" key="7">
    <source>
        <dbReference type="Proteomes" id="UP000295709"/>
    </source>
</evidence>
<dbReference type="EMBL" id="RJTX01000002">
    <property type="protein sequence ID" value="ROH98033.1"/>
    <property type="molecule type" value="Genomic_DNA"/>
</dbReference>